<dbReference type="InterPro" id="IPR027417">
    <property type="entry name" value="P-loop_NTPase"/>
</dbReference>
<organism evidence="1 2">
    <name type="scientific">Caerostris darwini</name>
    <dbReference type="NCBI Taxonomy" id="1538125"/>
    <lineage>
        <taxon>Eukaryota</taxon>
        <taxon>Metazoa</taxon>
        <taxon>Ecdysozoa</taxon>
        <taxon>Arthropoda</taxon>
        <taxon>Chelicerata</taxon>
        <taxon>Arachnida</taxon>
        <taxon>Araneae</taxon>
        <taxon>Araneomorphae</taxon>
        <taxon>Entelegynae</taxon>
        <taxon>Araneoidea</taxon>
        <taxon>Araneidae</taxon>
        <taxon>Caerostris</taxon>
    </lineage>
</organism>
<dbReference type="Proteomes" id="UP001054837">
    <property type="component" value="Unassembled WGS sequence"/>
</dbReference>
<evidence type="ECO:0000313" key="2">
    <source>
        <dbReference type="Proteomes" id="UP001054837"/>
    </source>
</evidence>
<dbReference type="EMBL" id="BPLQ01000360">
    <property type="protein sequence ID" value="GIX70351.1"/>
    <property type="molecule type" value="Genomic_DNA"/>
</dbReference>
<dbReference type="SUPFAM" id="SSF52540">
    <property type="entry name" value="P-loop containing nucleoside triphosphate hydrolases"/>
    <property type="match status" value="1"/>
</dbReference>
<accession>A0AAV4MD85</accession>
<name>A0AAV4MD85_9ARAC</name>
<dbReference type="GO" id="GO:0005525">
    <property type="term" value="F:GTP binding"/>
    <property type="evidence" value="ECO:0007669"/>
    <property type="project" value="InterPro"/>
</dbReference>
<comment type="caution">
    <text evidence="1">The sequence shown here is derived from an EMBL/GenBank/DDBJ whole genome shotgun (WGS) entry which is preliminary data.</text>
</comment>
<dbReference type="GO" id="GO:0003924">
    <property type="term" value="F:GTPase activity"/>
    <property type="evidence" value="ECO:0007669"/>
    <property type="project" value="InterPro"/>
</dbReference>
<dbReference type="Pfam" id="PF00071">
    <property type="entry name" value="Ras"/>
    <property type="match status" value="1"/>
</dbReference>
<sequence length="206" mass="23265">MACESGFDIKPTQEIALHSLKLSDLDIVYVFVLGDQGTGKTTLIDSLTTRHIYDPLLPSFQYVSESIRVTELGMVPLRLLELNREQLFLPEVSQVCRAAKHVFLFVYAIDDLHSLRYLYRNWIIYVKNALGCVTTVMLGNKVDLLNIPGFEVEHQVCTNTLAHCYKALFKVNYVFECSALTGDQLDLVSSAIAMLGNKHHCHQKLS</sequence>
<dbReference type="AlphaFoldDB" id="A0AAV4MD85"/>
<evidence type="ECO:0000313" key="1">
    <source>
        <dbReference type="EMBL" id="GIX70351.1"/>
    </source>
</evidence>
<proteinExistence type="predicted"/>
<keyword evidence="2" id="KW-1185">Reference proteome</keyword>
<protein>
    <submittedName>
        <fullName evidence="1">Uncharacterized protein</fullName>
    </submittedName>
</protein>
<gene>
    <name evidence="1" type="ORF">CDAR_408641</name>
</gene>
<dbReference type="InterPro" id="IPR001806">
    <property type="entry name" value="Small_GTPase"/>
</dbReference>
<reference evidence="1 2" key="1">
    <citation type="submission" date="2021-06" db="EMBL/GenBank/DDBJ databases">
        <title>Caerostris darwini draft genome.</title>
        <authorList>
            <person name="Kono N."/>
            <person name="Arakawa K."/>
        </authorList>
    </citation>
    <scope>NUCLEOTIDE SEQUENCE [LARGE SCALE GENOMIC DNA]</scope>
</reference>
<dbReference type="Gene3D" id="3.40.50.300">
    <property type="entry name" value="P-loop containing nucleotide triphosphate hydrolases"/>
    <property type="match status" value="1"/>
</dbReference>